<proteinExistence type="predicted"/>
<protein>
    <submittedName>
        <fullName evidence="1">Uncharacterized protein</fullName>
    </submittedName>
</protein>
<keyword evidence="2" id="KW-1185">Reference proteome</keyword>
<evidence type="ECO:0000313" key="2">
    <source>
        <dbReference type="Proteomes" id="UP000070133"/>
    </source>
</evidence>
<reference evidence="1 2" key="1">
    <citation type="submission" date="2015-07" db="EMBL/GenBank/DDBJ databases">
        <title>Comparative genomics of the Sigatoka disease complex on banana suggests a link between parallel evolutionary changes in Pseudocercospora fijiensis and Pseudocercospora eumusae and increased virulence on the banana host.</title>
        <authorList>
            <person name="Chang T.-C."/>
            <person name="Salvucci A."/>
            <person name="Crous P.W."/>
            <person name="Stergiopoulos I."/>
        </authorList>
    </citation>
    <scope>NUCLEOTIDE SEQUENCE [LARGE SCALE GENOMIC DNA]</scope>
    <source>
        <strain evidence="1 2">CBS 114824</strain>
    </source>
</reference>
<dbReference type="Proteomes" id="UP000070133">
    <property type="component" value="Unassembled WGS sequence"/>
</dbReference>
<gene>
    <name evidence="1" type="ORF">AC578_10428</name>
</gene>
<comment type="caution">
    <text evidence="1">The sequence shown here is derived from an EMBL/GenBank/DDBJ whole genome shotgun (WGS) entry which is preliminary data.</text>
</comment>
<accession>A0A139HBD4</accession>
<evidence type="ECO:0000313" key="1">
    <source>
        <dbReference type="EMBL" id="KXS99760.1"/>
    </source>
</evidence>
<organism evidence="1 2">
    <name type="scientific">Pseudocercospora eumusae</name>
    <dbReference type="NCBI Taxonomy" id="321146"/>
    <lineage>
        <taxon>Eukaryota</taxon>
        <taxon>Fungi</taxon>
        <taxon>Dikarya</taxon>
        <taxon>Ascomycota</taxon>
        <taxon>Pezizomycotina</taxon>
        <taxon>Dothideomycetes</taxon>
        <taxon>Dothideomycetidae</taxon>
        <taxon>Mycosphaerellales</taxon>
        <taxon>Mycosphaerellaceae</taxon>
        <taxon>Pseudocercospora</taxon>
    </lineage>
</organism>
<name>A0A139HBD4_9PEZI</name>
<dbReference type="EMBL" id="LFZN01000087">
    <property type="protein sequence ID" value="KXS99760.1"/>
    <property type="molecule type" value="Genomic_DNA"/>
</dbReference>
<dbReference type="OrthoDB" id="3649721at2759"/>
<sequence>MANSPSTSDTTDATMSLEERIQRLAQELQDMVFECYMHTMASEQNIDINTAYQPPKQLQINRATRQTAAKRYYSTNTFIIGGIDMEDLSIAWTGSGIPDHERFDRASATVLWLRSLTADHSFMIETLSVPQPIDYYEAVDIHSDLFHWHGYYMDALEKSSEAVLQPCCLKIAFSIEAPNGPNKGENVVVSGRRDELPAKTAAVVAAMADIEALMNEGED</sequence>
<dbReference type="AlphaFoldDB" id="A0A139HBD4"/>